<name>A0A975YK66_9PROT</name>
<evidence type="ECO:0000256" key="6">
    <source>
        <dbReference type="PIRNR" id="PIRNR002889"/>
    </source>
</evidence>
<dbReference type="PIRSF" id="PIRSF002889">
    <property type="entry name" value="Rod_FlgB"/>
    <property type="match status" value="1"/>
</dbReference>
<dbReference type="EMBL" id="CP076448">
    <property type="protein sequence ID" value="QXM25406.1"/>
    <property type="molecule type" value="Genomic_DNA"/>
</dbReference>
<dbReference type="AlphaFoldDB" id="A0A975YK66"/>
<keyword evidence="8" id="KW-0282">Flagellum</keyword>
<dbReference type="Proteomes" id="UP000694001">
    <property type="component" value="Chromosome"/>
</dbReference>
<reference evidence="8" key="1">
    <citation type="submission" date="2021-06" db="EMBL/GenBank/DDBJ databases">
        <title>Elioraea tepida, sp. nov., a moderately thermophilic aerobic anoxygenic phototrophic bacterium isolated from an alkaline siliceous hot spring mat community in Yellowstone National Park, WY, USA.</title>
        <authorList>
            <person name="Saini M.K."/>
            <person name="Yoshida S."/>
            <person name="Sebastian A."/>
            <person name="Hirose S."/>
            <person name="Hara E."/>
            <person name="Tamaki H."/>
            <person name="Soulier N.T."/>
            <person name="Albert I."/>
            <person name="Hanada S."/>
            <person name="Bryant D.A."/>
            <person name="Tank M."/>
        </authorList>
    </citation>
    <scope>NUCLEOTIDE SEQUENCE</scope>
    <source>
        <strain evidence="8">MS-P2</strain>
    </source>
</reference>
<comment type="similarity">
    <text evidence="2 6">Belongs to the flagella basal body rod proteins family.</text>
</comment>
<proteinExistence type="inferred from homology"/>
<dbReference type="GO" id="GO:0030694">
    <property type="term" value="C:bacterial-type flagellum basal body, rod"/>
    <property type="evidence" value="ECO:0007669"/>
    <property type="project" value="InterPro"/>
</dbReference>
<keyword evidence="8" id="KW-0966">Cell projection</keyword>
<comment type="subcellular location">
    <subcellularLocation>
        <location evidence="1 6">Bacterial flagellum basal body</location>
    </subcellularLocation>
</comment>
<dbReference type="RefSeq" id="WP_218286462.1">
    <property type="nucleotide sequence ID" value="NZ_CP076448.1"/>
</dbReference>
<organism evidence="8 9">
    <name type="scientific">Elioraea tepida</name>
    <dbReference type="NCBI Taxonomy" id="2843330"/>
    <lineage>
        <taxon>Bacteria</taxon>
        <taxon>Pseudomonadati</taxon>
        <taxon>Pseudomonadota</taxon>
        <taxon>Alphaproteobacteria</taxon>
        <taxon>Acetobacterales</taxon>
        <taxon>Elioraeaceae</taxon>
        <taxon>Elioraea</taxon>
    </lineage>
</organism>
<evidence type="ECO:0000259" key="7">
    <source>
        <dbReference type="Pfam" id="PF00460"/>
    </source>
</evidence>
<evidence type="ECO:0000313" key="9">
    <source>
        <dbReference type="Proteomes" id="UP000694001"/>
    </source>
</evidence>
<evidence type="ECO:0000256" key="4">
    <source>
        <dbReference type="ARBA" id="ARBA00023143"/>
    </source>
</evidence>
<dbReference type="KEGG" id="elio:KO353_03995"/>
<comment type="subunit">
    <text evidence="6">The basal body constitutes a major portion of the flagellar organelle and consists of a number of rings mounted on a central rod.</text>
</comment>
<keyword evidence="8" id="KW-0969">Cilium</keyword>
<evidence type="ECO:0000256" key="2">
    <source>
        <dbReference type="ARBA" id="ARBA00009677"/>
    </source>
</evidence>
<protein>
    <recommendedName>
        <fullName evidence="3 6">Flagellar basal body rod protein FlgB</fullName>
    </recommendedName>
</protein>
<evidence type="ECO:0000313" key="8">
    <source>
        <dbReference type="EMBL" id="QXM25406.1"/>
    </source>
</evidence>
<dbReference type="NCBIfam" id="TIGR01396">
    <property type="entry name" value="FlgB"/>
    <property type="match status" value="1"/>
</dbReference>
<evidence type="ECO:0000256" key="3">
    <source>
        <dbReference type="ARBA" id="ARBA00014376"/>
    </source>
</evidence>
<dbReference type="InterPro" id="IPR001444">
    <property type="entry name" value="Flag_bb_rod_N"/>
</dbReference>
<dbReference type="InterPro" id="IPR006300">
    <property type="entry name" value="FlgB"/>
</dbReference>
<evidence type="ECO:0000256" key="5">
    <source>
        <dbReference type="ARBA" id="ARBA00024934"/>
    </source>
</evidence>
<evidence type="ECO:0000256" key="1">
    <source>
        <dbReference type="ARBA" id="ARBA00004117"/>
    </source>
</evidence>
<dbReference type="Pfam" id="PF00460">
    <property type="entry name" value="Flg_bb_rod"/>
    <property type="match status" value="1"/>
</dbReference>
<keyword evidence="9" id="KW-1185">Reference proteome</keyword>
<comment type="function">
    <text evidence="5 6">Structural component of flagellum, the bacterial motility apparatus. Part of the rod structure of flagellar basal body.</text>
</comment>
<dbReference type="GO" id="GO:0071973">
    <property type="term" value="P:bacterial-type flagellum-dependent cell motility"/>
    <property type="evidence" value="ECO:0007669"/>
    <property type="project" value="InterPro"/>
</dbReference>
<accession>A0A975YK66</accession>
<sequence>MDFGRLDVLKLAQRRLDWLDRRQQVIAQNIANADTPGYAARDVQPFARMLARTGAGAVAMARTAPQHMLPSSAAAAAGRPERLAQERTHDGNAVRLEQELARAAETETQHELAIGLYRKYLGLFRLALGRG</sequence>
<keyword evidence="4 6" id="KW-0975">Bacterial flagellum</keyword>
<feature type="domain" description="Flagellar basal body rod protein N-terminal" evidence="7">
    <location>
        <begin position="12"/>
        <end position="38"/>
    </location>
</feature>
<gene>
    <name evidence="8" type="primary">flgB</name>
    <name evidence="8" type="ORF">KO353_03995</name>
</gene>